<evidence type="ECO:0000313" key="2">
    <source>
        <dbReference type="EMBL" id="KIK53984.1"/>
    </source>
</evidence>
<proteinExistence type="predicted"/>
<dbReference type="HOGENOM" id="CLU_1267017_0_0_1"/>
<reference evidence="2 3" key="1">
    <citation type="submission" date="2014-04" db="EMBL/GenBank/DDBJ databases">
        <title>Evolutionary Origins and Diversification of the Mycorrhizal Mutualists.</title>
        <authorList>
            <consortium name="DOE Joint Genome Institute"/>
            <consortium name="Mycorrhizal Genomics Consortium"/>
            <person name="Kohler A."/>
            <person name="Kuo A."/>
            <person name="Nagy L.G."/>
            <person name="Floudas D."/>
            <person name="Copeland A."/>
            <person name="Barry K.W."/>
            <person name="Cichocki N."/>
            <person name="Veneault-Fourrey C."/>
            <person name="LaButti K."/>
            <person name="Lindquist E.A."/>
            <person name="Lipzen A."/>
            <person name="Lundell T."/>
            <person name="Morin E."/>
            <person name="Murat C."/>
            <person name="Riley R."/>
            <person name="Ohm R."/>
            <person name="Sun H."/>
            <person name="Tunlid A."/>
            <person name="Henrissat B."/>
            <person name="Grigoriev I.V."/>
            <person name="Hibbett D.S."/>
            <person name="Martin F."/>
        </authorList>
    </citation>
    <scope>NUCLEOTIDE SEQUENCE [LARGE SCALE GENOMIC DNA]</scope>
    <source>
        <strain evidence="2 3">FD-317 M1</strain>
    </source>
</reference>
<dbReference type="AlphaFoldDB" id="A0A0D0BWE9"/>
<keyword evidence="3" id="KW-1185">Reference proteome</keyword>
<evidence type="ECO:0000313" key="3">
    <source>
        <dbReference type="Proteomes" id="UP000053593"/>
    </source>
</evidence>
<name>A0A0D0BWE9_9AGAR</name>
<dbReference type="EMBL" id="KN834821">
    <property type="protein sequence ID" value="KIK53984.1"/>
    <property type="molecule type" value="Genomic_DNA"/>
</dbReference>
<gene>
    <name evidence="2" type="ORF">GYMLUDRAFT_63433</name>
</gene>
<keyword evidence="1" id="KW-0812">Transmembrane</keyword>
<sequence length="218" mass="25155">MSNIWTNASRNLYSPDVIWYIYNSDISILHPYVTGTVIGAYMYTSLINHFGDTQFISKSTWAANLEPAFVGVIGGLVQSFYGWRLKIITRSRLLSWAIFFGGMANMLLGIGTAIGSQTVRWYRDFPKIQVVVIICELYIHTIWHEHFGNYYLSRVCSSYISRYDYNVRTGIPSRIRSTDTQIDRIIRFNYLVGKLPFKLVRSKKHTALLTATHWEVTS</sequence>
<feature type="transmembrane region" description="Helical" evidence="1">
    <location>
        <begin position="93"/>
        <end position="114"/>
    </location>
</feature>
<organism evidence="2 3">
    <name type="scientific">Collybiopsis luxurians FD-317 M1</name>
    <dbReference type="NCBI Taxonomy" id="944289"/>
    <lineage>
        <taxon>Eukaryota</taxon>
        <taxon>Fungi</taxon>
        <taxon>Dikarya</taxon>
        <taxon>Basidiomycota</taxon>
        <taxon>Agaricomycotina</taxon>
        <taxon>Agaricomycetes</taxon>
        <taxon>Agaricomycetidae</taxon>
        <taxon>Agaricales</taxon>
        <taxon>Marasmiineae</taxon>
        <taxon>Omphalotaceae</taxon>
        <taxon>Collybiopsis</taxon>
        <taxon>Collybiopsis luxurians</taxon>
    </lineage>
</organism>
<dbReference type="Proteomes" id="UP000053593">
    <property type="component" value="Unassembled WGS sequence"/>
</dbReference>
<accession>A0A0D0BWE9</accession>
<keyword evidence="1" id="KW-0472">Membrane</keyword>
<protein>
    <submittedName>
        <fullName evidence="2">Uncharacterized protein</fullName>
    </submittedName>
</protein>
<evidence type="ECO:0000256" key="1">
    <source>
        <dbReference type="SAM" id="Phobius"/>
    </source>
</evidence>
<keyword evidence="1" id="KW-1133">Transmembrane helix</keyword>